<dbReference type="GO" id="GO:0006412">
    <property type="term" value="P:translation"/>
    <property type="evidence" value="ECO:0007669"/>
    <property type="project" value="InterPro"/>
</dbReference>
<dbReference type="EMBL" id="UINC01058013">
    <property type="protein sequence ID" value="SVB79796.1"/>
    <property type="molecule type" value="Genomic_DNA"/>
</dbReference>
<evidence type="ECO:0000256" key="2">
    <source>
        <dbReference type="ARBA" id="ARBA00022980"/>
    </source>
</evidence>
<accession>A0A382GXH4</accession>
<proteinExistence type="inferred from homology"/>
<dbReference type="InterPro" id="IPR012677">
    <property type="entry name" value="Nucleotide-bd_a/b_plait_sf"/>
</dbReference>
<evidence type="ECO:0008006" key="5">
    <source>
        <dbReference type="Google" id="ProtNLM"/>
    </source>
</evidence>
<dbReference type="InterPro" id="IPR013025">
    <property type="entry name" value="Ribosomal_uL23-like"/>
</dbReference>
<name>A0A382GXH4_9ZZZZ</name>
<protein>
    <recommendedName>
        <fullName evidence="5">50S ribosomal protein L23</fullName>
    </recommendedName>
</protein>
<dbReference type="HAMAP" id="MF_01369_B">
    <property type="entry name" value="Ribosomal_uL23_B"/>
    <property type="match status" value="1"/>
</dbReference>
<dbReference type="PANTHER" id="PTHR11620">
    <property type="entry name" value="60S RIBOSOMAL PROTEIN L23A"/>
    <property type="match status" value="1"/>
</dbReference>
<evidence type="ECO:0000256" key="3">
    <source>
        <dbReference type="ARBA" id="ARBA00023274"/>
    </source>
</evidence>
<keyword evidence="3" id="KW-0687">Ribonucleoprotein</keyword>
<comment type="similarity">
    <text evidence="1">Belongs to the universal ribosomal protein uL23 family.</text>
</comment>
<sequence length="97" mass="10972">MKAPYQVIKKPLITEKTTILREGNKFTLVVDRNATKADIRQAAEDIFDIKGKILKVNTILVHGKTKGQLMRANRGRRPDIKKAILTVEAGTDIRLFE</sequence>
<keyword evidence="2" id="KW-0689">Ribosomal protein</keyword>
<organism evidence="4">
    <name type="scientific">marine metagenome</name>
    <dbReference type="NCBI Taxonomy" id="408172"/>
    <lineage>
        <taxon>unclassified sequences</taxon>
        <taxon>metagenomes</taxon>
        <taxon>ecological metagenomes</taxon>
    </lineage>
</organism>
<evidence type="ECO:0000256" key="1">
    <source>
        <dbReference type="ARBA" id="ARBA00006700"/>
    </source>
</evidence>
<dbReference type="GO" id="GO:0003735">
    <property type="term" value="F:structural constituent of ribosome"/>
    <property type="evidence" value="ECO:0007669"/>
    <property type="project" value="InterPro"/>
</dbReference>
<dbReference type="Gene3D" id="3.30.70.330">
    <property type="match status" value="1"/>
</dbReference>
<gene>
    <name evidence="4" type="ORF">METZ01_LOCUS232650</name>
</gene>
<dbReference type="GO" id="GO:0005840">
    <property type="term" value="C:ribosome"/>
    <property type="evidence" value="ECO:0007669"/>
    <property type="project" value="UniProtKB-KW"/>
</dbReference>
<dbReference type="SUPFAM" id="SSF54189">
    <property type="entry name" value="Ribosomal proteins S24e, L23 and L15e"/>
    <property type="match status" value="1"/>
</dbReference>
<dbReference type="InterPro" id="IPR012678">
    <property type="entry name" value="Ribosomal_uL23/eL15/eS24_sf"/>
</dbReference>
<feature type="non-terminal residue" evidence="4">
    <location>
        <position position="97"/>
    </location>
</feature>
<dbReference type="Pfam" id="PF00276">
    <property type="entry name" value="Ribosomal_L23"/>
    <property type="match status" value="1"/>
</dbReference>
<dbReference type="AlphaFoldDB" id="A0A382GXH4"/>
<evidence type="ECO:0000313" key="4">
    <source>
        <dbReference type="EMBL" id="SVB79796.1"/>
    </source>
</evidence>
<dbReference type="GO" id="GO:1990904">
    <property type="term" value="C:ribonucleoprotein complex"/>
    <property type="evidence" value="ECO:0007669"/>
    <property type="project" value="UniProtKB-KW"/>
</dbReference>
<reference evidence="4" key="1">
    <citation type="submission" date="2018-05" db="EMBL/GenBank/DDBJ databases">
        <authorList>
            <person name="Lanie J.A."/>
            <person name="Ng W.-L."/>
            <person name="Kazmierczak K.M."/>
            <person name="Andrzejewski T.M."/>
            <person name="Davidsen T.M."/>
            <person name="Wayne K.J."/>
            <person name="Tettelin H."/>
            <person name="Glass J.I."/>
            <person name="Rusch D."/>
            <person name="Podicherti R."/>
            <person name="Tsui H.-C.T."/>
            <person name="Winkler M.E."/>
        </authorList>
    </citation>
    <scope>NUCLEOTIDE SEQUENCE</scope>
</reference>
<dbReference type="NCBIfam" id="NF004363">
    <property type="entry name" value="PRK05738.2-4"/>
    <property type="match status" value="1"/>
</dbReference>